<sequence length="910" mass="101324">MSLQLPATTYEHNNMVSSENCQEQLASLLNHLGGPSISPTDIEWALDLPSGKRLIQFFVDQLADGEVGLEHITDCEDGISSTQYRTSLQHLALESEEVQSLKRASSIGLCDNLDLESEIMLPAPPGYQTTAVLKIASEKARSTSKDLRAIINHKEDSIRLRQDSIQDLSFSADGVSASAVDAAIGLIDVVDIDNKRERKLSREAFSSLDDLRSSLASIYDIRSQIICLLESRLHAIKTVYGNLPSTEQVKQDAARLQRIFSEKAHRANTCPVTLAEAAQDAVYKQQLTSADEILSGELKTSVLEVLGNLGTSLESSWPDGDNGTSLNIDIEAELESAWNNDQIDILEAHEALLNEVGTELTTHLLPPLEDISENLRTLNDIAYEAQALVGALVEELEEIVDDSHKGIEIHNKMSEDRNAADDNSQSLEVKMMNLLKRLKDIRIAHSPLILLTREDLSQELQSLAHKAQDVSRKQQEWVNSLPMSLADLCGYQHPPLAATYKCSPMNSSHPYSLPRELRALRNDTCDKSDALRADIVRLQRMEDAVTSFSHDILIEEKAQVMESIRKESQDLYNRLHSIAEDATFVEQAQRAYPDLPLLPNLRCGAWYADPTTTGHSFSHWAYFKSTDGHTGNWGFNLRRPNLHILPLLAQHRGIVLVDSTRAGKRMPDSLSKTVPIWLKPSSETANWNNKLYTPPGVASFYRLPELTLPLRPIWITPSTSVFPEFLDVGDRKYIPVICLSASKQIFDGMERRAHAFTYIQGSGDDHELWGMGLTPDLFWQNREKILNESREGLPVLVRSIVSASREELVPTGCDNLRTPITQVSGLIMLCSNSECSNSSNHKIPSRAQGDADIAHLQLSSLEFPPISVPDKPAAPYILQIVTPFGKKGQIHYLQVVLPRSMIFIESHIKS</sequence>
<dbReference type="HOGENOM" id="CLU_319485_0_0_1"/>
<dbReference type="KEGG" id="sla:SERLADRAFT_414409"/>
<protein>
    <recommendedName>
        <fullName evidence="1">Rit1 N-terminal domain-containing protein</fullName>
    </recommendedName>
</protein>
<dbReference type="Proteomes" id="UP000008064">
    <property type="component" value="Unassembled WGS sequence"/>
</dbReference>
<organism>
    <name type="scientific">Serpula lacrymans var. lacrymans (strain S7.9)</name>
    <name type="common">Dry rot fungus</name>
    <dbReference type="NCBI Taxonomy" id="578457"/>
    <lineage>
        <taxon>Eukaryota</taxon>
        <taxon>Fungi</taxon>
        <taxon>Dikarya</taxon>
        <taxon>Basidiomycota</taxon>
        <taxon>Agaricomycotina</taxon>
        <taxon>Agaricomycetes</taxon>
        <taxon>Agaricomycetidae</taxon>
        <taxon>Boletales</taxon>
        <taxon>Coniophorineae</taxon>
        <taxon>Serpulaceae</taxon>
        <taxon>Serpula</taxon>
    </lineage>
</organism>
<dbReference type="GO" id="GO:0019988">
    <property type="term" value="P:charged-tRNA amino acid modification"/>
    <property type="evidence" value="ECO:0007669"/>
    <property type="project" value="InterPro"/>
</dbReference>
<dbReference type="InterPro" id="IPR007306">
    <property type="entry name" value="Rit1"/>
</dbReference>
<dbReference type="PANTHER" id="PTHR31811">
    <property type="entry name" value="TRNA A64-2'-O-RIBOSYLPHOSPHATE TRANSFERASE"/>
    <property type="match status" value="1"/>
</dbReference>
<feature type="non-terminal residue" evidence="2">
    <location>
        <position position="910"/>
    </location>
</feature>
<dbReference type="InterPro" id="IPR033449">
    <property type="entry name" value="Rit1_N"/>
</dbReference>
<dbReference type="RefSeq" id="XP_007316501.1">
    <property type="nucleotide sequence ID" value="XM_007316439.1"/>
</dbReference>
<dbReference type="AlphaFoldDB" id="F8NRR2"/>
<dbReference type="GO" id="GO:0043399">
    <property type="term" value="F:tRNA adenosine(64)-2'-O-ribosylphosphate transferase activity"/>
    <property type="evidence" value="ECO:0007669"/>
    <property type="project" value="InterPro"/>
</dbReference>
<name>F8NRR2_SERL9</name>
<dbReference type="EMBL" id="GL945432">
    <property type="protein sequence ID" value="EGO26328.1"/>
    <property type="molecule type" value="Genomic_DNA"/>
</dbReference>
<dbReference type="GO" id="GO:0005737">
    <property type="term" value="C:cytoplasm"/>
    <property type="evidence" value="ECO:0007669"/>
    <property type="project" value="TreeGrafter"/>
</dbReference>
<dbReference type="OrthoDB" id="45256at2759"/>
<gene>
    <name evidence="2" type="ORF">SERLADRAFT_414409</name>
</gene>
<feature type="domain" description="Rit1 N-terminal" evidence="1">
    <location>
        <begin position="706"/>
        <end position="801"/>
    </location>
</feature>
<reference evidence="2" key="1">
    <citation type="submission" date="2011-04" db="EMBL/GenBank/DDBJ databases">
        <title>Evolution of plant cell wall degrading machinery underlies the functional diversity of forest fungi.</title>
        <authorList>
            <consortium name="US DOE Joint Genome Institute (JGI-PGF)"/>
            <person name="Eastwood D.C."/>
            <person name="Floudas D."/>
            <person name="Binder M."/>
            <person name="Majcherczyk A."/>
            <person name="Schneider P."/>
            <person name="Aerts A."/>
            <person name="Asiegbu F.O."/>
            <person name="Baker S.E."/>
            <person name="Barry K."/>
            <person name="Bendiksby M."/>
            <person name="Blumentritt M."/>
            <person name="Coutinho P.M."/>
            <person name="Cullen D."/>
            <person name="Cullen D."/>
            <person name="Gathman A."/>
            <person name="Goodell B."/>
            <person name="Henrissat B."/>
            <person name="Ihrmark K."/>
            <person name="Kauserud H."/>
            <person name="Kohler A."/>
            <person name="LaButti K."/>
            <person name="Lapidus A."/>
            <person name="Lavin J.L."/>
            <person name="Lee Y.-H."/>
            <person name="Lindquist E."/>
            <person name="Lilly W."/>
            <person name="Lucas S."/>
            <person name="Morin E."/>
            <person name="Murat C."/>
            <person name="Oguiza J.A."/>
            <person name="Park J."/>
            <person name="Pisabarro A.G."/>
            <person name="Riley R."/>
            <person name="Rosling A."/>
            <person name="Salamov A."/>
            <person name="Schmidt O."/>
            <person name="Schmutz J."/>
            <person name="Skrede I."/>
            <person name="Stenlid J."/>
            <person name="Wiebenga A."/>
            <person name="Xie X."/>
            <person name="Kues U."/>
            <person name="Hibbett D.S."/>
            <person name="Hoffmeister D."/>
            <person name="Hogberg N."/>
            <person name="Martin F."/>
            <person name="Grigoriev I.V."/>
            <person name="Watkinson S.C."/>
        </authorList>
    </citation>
    <scope>NUCLEOTIDE SEQUENCE</scope>
    <source>
        <strain evidence="2">S7.9</strain>
    </source>
</reference>
<evidence type="ECO:0000313" key="2">
    <source>
        <dbReference type="EMBL" id="EGO26328.1"/>
    </source>
</evidence>
<dbReference type="GeneID" id="18813261"/>
<dbReference type="Pfam" id="PF17184">
    <property type="entry name" value="Rit1_C"/>
    <property type="match status" value="2"/>
</dbReference>
<evidence type="ECO:0000259" key="1">
    <source>
        <dbReference type="Pfam" id="PF17184"/>
    </source>
</evidence>
<accession>F8NRR2</accession>
<feature type="domain" description="Rit1 N-terminal" evidence="1">
    <location>
        <begin position="564"/>
        <end position="678"/>
    </location>
</feature>
<proteinExistence type="predicted"/>
<dbReference type="PANTHER" id="PTHR31811:SF0">
    <property type="entry name" value="TRNA A64-2'-O-RIBOSYLPHOSPHATE TRANSFERASE"/>
    <property type="match status" value="1"/>
</dbReference>